<organism evidence="1 2">
    <name type="scientific">Acanthoscelides obtectus</name>
    <name type="common">Bean weevil</name>
    <name type="synonym">Bruchus obtectus</name>
    <dbReference type="NCBI Taxonomy" id="200917"/>
    <lineage>
        <taxon>Eukaryota</taxon>
        <taxon>Metazoa</taxon>
        <taxon>Ecdysozoa</taxon>
        <taxon>Arthropoda</taxon>
        <taxon>Hexapoda</taxon>
        <taxon>Insecta</taxon>
        <taxon>Pterygota</taxon>
        <taxon>Neoptera</taxon>
        <taxon>Endopterygota</taxon>
        <taxon>Coleoptera</taxon>
        <taxon>Polyphaga</taxon>
        <taxon>Cucujiformia</taxon>
        <taxon>Chrysomeloidea</taxon>
        <taxon>Chrysomelidae</taxon>
        <taxon>Bruchinae</taxon>
        <taxon>Bruchini</taxon>
        <taxon>Acanthoscelides</taxon>
    </lineage>
</organism>
<comment type="caution">
    <text evidence="1">The sequence shown here is derived from an EMBL/GenBank/DDBJ whole genome shotgun (WGS) entry which is preliminary data.</text>
</comment>
<keyword evidence="2" id="KW-1185">Reference proteome</keyword>
<proteinExistence type="predicted"/>
<accession>A0A9P0KQL6</accession>
<evidence type="ECO:0000313" key="2">
    <source>
        <dbReference type="Proteomes" id="UP001152888"/>
    </source>
</evidence>
<evidence type="ECO:0000313" key="1">
    <source>
        <dbReference type="EMBL" id="CAH1977902.1"/>
    </source>
</evidence>
<dbReference type="EMBL" id="CAKOFQ010006867">
    <property type="protein sequence ID" value="CAH1977902.1"/>
    <property type="molecule type" value="Genomic_DNA"/>
</dbReference>
<dbReference type="Proteomes" id="UP001152888">
    <property type="component" value="Unassembled WGS sequence"/>
</dbReference>
<dbReference type="AlphaFoldDB" id="A0A9P0KQL6"/>
<name>A0A9P0KQL6_ACAOB</name>
<protein>
    <submittedName>
        <fullName evidence="1">Uncharacterized protein</fullName>
    </submittedName>
</protein>
<sequence length="65" mass="7637">MPKLQKLGRNCEKRLANMDQQSKICSTVHEKLFSKLEHIKNIAKQKKAIMTRESKKRGERTNKKV</sequence>
<gene>
    <name evidence="1" type="ORF">ACAOBT_LOCUS12947</name>
</gene>
<reference evidence="1" key="1">
    <citation type="submission" date="2022-03" db="EMBL/GenBank/DDBJ databases">
        <authorList>
            <person name="Sayadi A."/>
        </authorList>
    </citation>
    <scope>NUCLEOTIDE SEQUENCE</scope>
</reference>